<evidence type="ECO:0000313" key="2">
    <source>
        <dbReference type="EMBL" id="QPQ91098.1"/>
    </source>
</evidence>
<gene>
    <name evidence="2" type="ORF">I6H06_05080</name>
    <name evidence="3" type="ORF">NFI99_11830</name>
</gene>
<dbReference type="EMBL" id="CP065600">
    <property type="protein sequence ID" value="QPQ91098.1"/>
    <property type="molecule type" value="Genomic_DNA"/>
</dbReference>
<reference evidence="3" key="2">
    <citation type="submission" date="2022-06" db="EMBL/GenBank/DDBJ databases">
        <title>Draft genome sequence of Burkholderia glumae strain GR20004 isolated from rice panicle showing bacterial panicle blight.</title>
        <authorList>
            <person name="Choi S.Y."/>
            <person name="Lee Y.H."/>
        </authorList>
    </citation>
    <scope>NUCLEOTIDE SEQUENCE</scope>
    <source>
        <strain evidence="3">GR20004</strain>
    </source>
</reference>
<feature type="signal peptide" evidence="1">
    <location>
        <begin position="1"/>
        <end position="18"/>
    </location>
</feature>
<dbReference type="EMBL" id="CP099583">
    <property type="protein sequence ID" value="USS42860.1"/>
    <property type="molecule type" value="Genomic_DNA"/>
</dbReference>
<protein>
    <submittedName>
        <fullName evidence="2">Uncharacterized protein</fullName>
    </submittedName>
</protein>
<dbReference type="RefSeq" id="WP_127913875.1">
    <property type="nucleotide sequence ID" value="NZ_CP021158.1"/>
</dbReference>
<reference evidence="2 4" key="1">
    <citation type="submission" date="2020-12" db="EMBL/GenBank/DDBJ databases">
        <title>FDA dAtabase for Regulatory Grade micrObial Sequences (FDA-ARGOS): Supporting development and validation of Infectious Disease Dx tests.</title>
        <authorList>
            <person name="Minogue T."/>
            <person name="Wolcott M."/>
            <person name="Wasieloski L."/>
            <person name="Aguilar W."/>
            <person name="Moore D."/>
            <person name="Jaissle J."/>
            <person name="Tallon L."/>
            <person name="Sadzewicz L."/>
            <person name="Zhao X."/>
            <person name="Boylan J."/>
            <person name="Ott S."/>
            <person name="Bowen H."/>
            <person name="Vavikolanu K."/>
            <person name="Mehta A."/>
            <person name="Aluvathingal J."/>
            <person name="Nadendla S."/>
            <person name="Yan Y."/>
            <person name="Sichtig H."/>
        </authorList>
    </citation>
    <scope>NUCLEOTIDE SEQUENCE [LARGE SCALE GENOMIC DNA]</scope>
    <source>
        <strain evidence="2 4">FDAARGOS_949</strain>
    </source>
</reference>
<evidence type="ECO:0000256" key="1">
    <source>
        <dbReference type="SAM" id="SignalP"/>
    </source>
</evidence>
<evidence type="ECO:0000313" key="4">
    <source>
        <dbReference type="Proteomes" id="UP000594892"/>
    </source>
</evidence>
<dbReference type="AlphaFoldDB" id="A0AAP9XYR7"/>
<dbReference type="GeneID" id="45693764"/>
<name>A0AAP9XYR7_BURGL</name>
<keyword evidence="1" id="KW-0732">Signal</keyword>
<feature type="chain" id="PRO_5042922574" evidence="1">
    <location>
        <begin position="19"/>
        <end position="91"/>
    </location>
</feature>
<dbReference type="Proteomes" id="UP000594892">
    <property type="component" value="Chromosome 1"/>
</dbReference>
<proteinExistence type="predicted"/>
<sequence>MPALGRLAAYWRAAGALAALGATLHAELPCLRALGTGELPDVRQLNMSGAVRQRRRQPDAAGRLHPLAFASIDHDGTARLKAARLGGSTPA</sequence>
<dbReference type="Proteomes" id="UP001056386">
    <property type="component" value="Chromosome 2"/>
</dbReference>
<accession>A0AAP9XYR7</accession>
<evidence type="ECO:0000313" key="3">
    <source>
        <dbReference type="EMBL" id="USS42860.1"/>
    </source>
</evidence>
<keyword evidence="5" id="KW-1185">Reference proteome</keyword>
<evidence type="ECO:0000313" key="5">
    <source>
        <dbReference type="Proteomes" id="UP001056386"/>
    </source>
</evidence>
<organism evidence="2 4">
    <name type="scientific">Burkholderia glumae</name>
    <name type="common">Pseudomonas glumae</name>
    <dbReference type="NCBI Taxonomy" id="337"/>
    <lineage>
        <taxon>Bacteria</taxon>
        <taxon>Pseudomonadati</taxon>
        <taxon>Pseudomonadota</taxon>
        <taxon>Betaproteobacteria</taxon>
        <taxon>Burkholderiales</taxon>
        <taxon>Burkholderiaceae</taxon>
        <taxon>Burkholderia</taxon>
    </lineage>
</organism>